<dbReference type="GO" id="GO:0019277">
    <property type="term" value="P:UDP-N-acetylgalactosamine biosynthetic process"/>
    <property type="evidence" value="ECO:0007669"/>
    <property type="project" value="InterPro"/>
</dbReference>
<evidence type="ECO:0000256" key="8">
    <source>
        <dbReference type="ARBA" id="ARBA00023306"/>
    </source>
</evidence>
<comment type="caution">
    <text evidence="14">The sequence shown here is derived from an EMBL/GenBank/DDBJ whole genome shotgun (WGS) entry which is preliminary data.</text>
</comment>
<gene>
    <name evidence="12" type="primary">murA</name>
    <name evidence="14" type="ORF">UY61_C0084G0008</name>
</gene>
<keyword evidence="4 12" id="KW-0132">Cell division</keyword>
<evidence type="ECO:0000256" key="4">
    <source>
        <dbReference type="ARBA" id="ARBA00022618"/>
    </source>
</evidence>
<comment type="function">
    <text evidence="12">Cell wall formation. Adds enolpyruvyl to UDP-N-acetylglucosamine.</text>
</comment>
<evidence type="ECO:0000256" key="9">
    <source>
        <dbReference type="ARBA" id="ARBA00023316"/>
    </source>
</evidence>
<evidence type="ECO:0000256" key="3">
    <source>
        <dbReference type="ARBA" id="ARBA00022490"/>
    </source>
</evidence>
<dbReference type="AlphaFoldDB" id="A0A0G1WIE4"/>
<feature type="active site" description="Proton donor" evidence="12">
    <location>
        <position position="104"/>
    </location>
</feature>
<evidence type="ECO:0000256" key="6">
    <source>
        <dbReference type="ARBA" id="ARBA00022960"/>
    </source>
</evidence>
<dbReference type="NCBIfam" id="TIGR01072">
    <property type="entry name" value="murA"/>
    <property type="match status" value="1"/>
</dbReference>
<dbReference type="InterPro" id="IPR036968">
    <property type="entry name" value="Enolpyruvate_Tfrase_sf"/>
</dbReference>
<keyword evidence="8 12" id="KW-0131">Cell cycle</keyword>
<organism evidence="14 15">
    <name type="scientific">Candidatus Adlerbacteria bacterium GW2011_GWC1_50_9</name>
    <dbReference type="NCBI Taxonomy" id="1618608"/>
    <lineage>
        <taxon>Bacteria</taxon>
        <taxon>Candidatus Adleribacteriota</taxon>
    </lineage>
</organism>
<feature type="binding site" evidence="12">
    <location>
        <begin position="27"/>
        <end position="28"/>
    </location>
    <ligand>
        <name>phosphoenolpyruvate</name>
        <dbReference type="ChEBI" id="CHEBI:58702"/>
    </ligand>
</feature>
<dbReference type="Proteomes" id="UP000034201">
    <property type="component" value="Unassembled WGS sequence"/>
</dbReference>
<dbReference type="InterPro" id="IPR001986">
    <property type="entry name" value="Enolpyruvate_Tfrase_dom"/>
</dbReference>
<dbReference type="SUPFAM" id="SSF55205">
    <property type="entry name" value="EPT/RTPC-like"/>
    <property type="match status" value="1"/>
</dbReference>
<feature type="modified residue" description="2-(S-cysteinyl)pyruvic acid O-phosphothioketal" evidence="12">
    <location>
        <position position="104"/>
    </location>
</feature>
<dbReference type="UniPathway" id="UPA00219"/>
<feature type="binding site" evidence="12">
    <location>
        <position position="316"/>
    </location>
    <ligand>
        <name>UDP-N-acetyl-alpha-D-glucosamine</name>
        <dbReference type="ChEBI" id="CHEBI:57705"/>
    </ligand>
</feature>
<comment type="caution">
    <text evidence="12">Lacks conserved residue(s) required for the propagation of feature annotation.</text>
</comment>
<dbReference type="InterPro" id="IPR005750">
    <property type="entry name" value="UDP_GlcNAc_COvinyl_MurA"/>
</dbReference>
<dbReference type="Pfam" id="PF00275">
    <property type="entry name" value="EPSP_synthase"/>
    <property type="match status" value="1"/>
</dbReference>
<dbReference type="PANTHER" id="PTHR43783:SF1">
    <property type="entry name" value="UDP-N-ACETYLGLUCOSAMINE 1-CARBOXYVINYLTRANSFERASE"/>
    <property type="match status" value="1"/>
</dbReference>
<dbReference type="GO" id="GO:0071555">
    <property type="term" value="P:cell wall organization"/>
    <property type="evidence" value="ECO:0007669"/>
    <property type="project" value="UniProtKB-KW"/>
</dbReference>
<dbReference type="GO" id="GO:0051301">
    <property type="term" value="P:cell division"/>
    <property type="evidence" value="ECO:0007669"/>
    <property type="project" value="UniProtKB-KW"/>
</dbReference>
<keyword evidence="5 12" id="KW-0808">Transferase</keyword>
<evidence type="ECO:0000256" key="2">
    <source>
        <dbReference type="ARBA" id="ARBA00004752"/>
    </source>
</evidence>
<dbReference type="PATRIC" id="fig|1618608.3.peg.946"/>
<feature type="binding site" evidence="12">
    <location>
        <begin position="109"/>
        <end position="113"/>
    </location>
    <ligand>
        <name>UDP-N-acetyl-alpha-D-glucosamine</name>
        <dbReference type="ChEBI" id="CHEBI:57705"/>
    </ligand>
</feature>
<feature type="binding site" evidence="12">
    <location>
        <position position="80"/>
    </location>
    <ligand>
        <name>UDP-N-acetyl-alpha-D-glucosamine</name>
        <dbReference type="ChEBI" id="CHEBI:57705"/>
    </ligand>
</feature>
<evidence type="ECO:0000256" key="5">
    <source>
        <dbReference type="ARBA" id="ARBA00022679"/>
    </source>
</evidence>
<evidence type="ECO:0000256" key="1">
    <source>
        <dbReference type="ARBA" id="ARBA00004496"/>
    </source>
</evidence>
<feature type="domain" description="Enolpyruvate transferase" evidence="13">
    <location>
        <begin position="14"/>
        <end position="396"/>
    </location>
</feature>
<keyword evidence="12" id="KW-0670">Pyruvate</keyword>
<name>A0A0G1WIE4_9BACT</name>
<comment type="subcellular location">
    <subcellularLocation>
        <location evidence="1 12">Cytoplasm</location>
    </subcellularLocation>
</comment>
<accession>A0A0G1WIE4</accession>
<dbReference type="HAMAP" id="MF_00111">
    <property type="entry name" value="MurA"/>
    <property type="match status" value="1"/>
</dbReference>
<evidence type="ECO:0000313" key="15">
    <source>
        <dbReference type="Proteomes" id="UP000034201"/>
    </source>
</evidence>
<dbReference type="InterPro" id="IPR050068">
    <property type="entry name" value="MurA_subfamily"/>
</dbReference>
<evidence type="ECO:0000313" key="14">
    <source>
        <dbReference type="EMBL" id="KKW18385.1"/>
    </source>
</evidence>
<keyword evidence="9 12" id="KW-0961">Cell wall biogenesis/degradation</keyword>
<dbReference type="GO" id="GO:0005737">
    <property type="term" value="C:cytoplasm"/>
    <property type="evidence" value="ECO:0007669"/>
    <property type="project" value="UniProtKB-SubCell"/>
</dbReference>
<comment type="pathway">
    <text evidence="2 12">Cell wall biogenesis; peptidoglycan biosynthesis.</text>
</comment>
<dbReference type="EMBL" id="LCQQ01000084">
    <property type="protein sequence ID" value="KKW18385.1"/>
    <property type="molecule type" value="Genomic_DNA"/>
</dbReference>
<comment type="catalytic activity">
    <reaction evidence="11 12">
        <text>phosphoenolpyruvate + UDP-N-acetyl-alpha-D-glucosamine = UDP-N-acetyl-3-O-(1-carboxyvinyl)-alpha-D-glucosamine + phosphate</text>
        <dbReference type="Rhea" id="RHEA:18681"/>
        <dbReference type="ChEBI" id="CHEBI:43474"/>
        <dbReference type="ChEBI" id="CHEBI:57705"/>
        <dbReference type="ChEBI" id="CHEBI:58702"/>
        <dbReference type="ChEBI" id="CHEBI:68483"/>
        <dbReference type="EC" id="2.5.1.7"/>
    </reaction>
</comment>
<dbReference type="InterPro" id="IPR013792">
    <property type="entry name" value="RNA3'P_cycl/enolpyr_Trfase_a/b"/>
</dbReference>
<evidence type="ECO:0000256" key="12">
    <source>
        <dbReference type="HAMAP-Rule" id="MF_00111"/>
    </source>
</evidence>
<sequence length="408" mass="44180">MNKSKFVIEGLGRKKALSGTIAVRGAKNAILKALAASILFEDEVEFKNVPEIEDVRRMRELLVGLKQNPELHRDIAERLRASIVLTGPVLARYGEVTFPFPGGCVLGERPIDLFLDGYRAMGAEIVENDGLFIIKGKLRGAHIFFPFVSVTATETLMLAATLAEGRTILENAAMEPEIDSLAGYLNTCGAHIDGAGTPTLKIEGGGILRANGRPYITPPDRIETGSFLILAALAGHDVKIVDCEPKHSAALLSLLARAGIKFEIGESSISLRQGLTLPQAVSVRTHEYPGFPTDLQATMAVFLTQAEGEATILETIFDGRFRYAEDLARMGADIEVLNPHKVRIRGPRALSAQELEGPDLRAGLAYILAATVAEGTSVVNNAYIIDRGYLAIEERLSKLGLNIKREQI</sequence>
<feature type="binding site" evidence="12">
    <location>
        <position position="294"/>
    </location>
    <ligand>
        <name>UDP-N-acetyl-alpha-D-glucosamine</name>
        <dbReference type="ChEBI" id="CHEBI:57705"/>
    </ligand>
</feature>
<keyword evidence="6 12" id="KW-0133">Cell shape</keyword>
<dbReference type="GO" id="GO:0008360">
    <property type="term" value="P:regulation of cell shape"/>
    <property type="evidence" value="ECO:0007669"/>
    <property type="project" value="UniProtKB-KW"/>
</dbReference>
<evidence type="ECO:0000259" key="13">
    <source>
        <dbReference type="Pfam" id="PF00275"/>
    </source>
</evidence>
<dbReference type="PANTHER" id="PTHR43783">
    <property type="entry name" value="UDP-N-ACETYLGLUCOSAMINE 1-CARBOXYVINYLTRANSFERASE"/>
    <property type="match status" value="1"/>
</dbReference>
<evidence type="ECO:0000256" key="7">
    <source>
        <dbReference type="ARBA" id="ARBA00022984"/>
    </source>
</evidence>
<dbReference type="EC" id="2.5.1.7" evidence="12"/>
<keyword evidence="7 12" id="KW-0573">Peptidoglycan synthesis</keyword>
<dbReference type="GO" id="GO:0008760">
    <property type="term" value="F:UDP-N-acetylglucosamine 1-carboxyvinyltransferase activity"/>
    <property type="evidence" value="ECO:0007669"/>
    <property type="project" value="UniProtKB-UniRule"/>
</dbReference>
<dbReference type="Gene3D" id="3.65.10.10">
    <property type="entry name" value="Enolpyruvate transferase domain"/>
    <property type="match status" value="2"/>
</dbReference>
<reference evidence="14 15" key="1">
    <citation type="journal article" date="2015" name="Nature">
        <title>rRNA introns, odd ribosomes, and small enigmatic genomes across a large radiation of phyla.</title>
        <authorList>
            <person name="Brown C.T."/>
            <person name="Hug L.A."/>
            <person name="Thomas B.C."/>
            <person name="Sharon I."/>
            <person name="Castelle C.J."/>
            <person name="Singh A."/>
            <person name="Wilkins M.J."/>
            <person name="Williams K.H."/>
            <person name="Banfield J.F."/>
        </authorList>
    </citation>
    <scope>NUCLEOTIDE SEQUENCE [LARGE SCALE GENOMIC DNA]</scope>
</reference>
<comment type="similarity">
    <text evidence="10 12">Belongs to the EPSP synthase family. MurA subfamily.</text>
</comment>
<dbReference type="GO" id="GO:0009252">
    <property type="term" value="P:peptidoglycan biosynthetic process"/>
    <property type="evidence" value="ECO:0007669"/>
    <property type="project" value="UniProtKB-UniRule"/>
</dbReference>
<evidence type="ECO:0000256" key="11">
    <source>
        <dbReference type="ARBA" id="ARBA00047527"/>
    </source>
</evidence>
<evidence type="ECO:0000256" key="10">
    <source>
        <dbReference type="ARBA" id="ARBA00038367"/>
    </source>
</evidence>
<keyword evidence="3 12" id="KW-0963">Cytoplasm</keyword>
<dbReference type="NCBIfam" id="NF006873">
    <property type="entry name" value="PRK09369.1"/>
    <property type="match status" value="1"/>
</dbReference>
<proteinExistence type="inferred from homology"/>
<dbReference type="CDD" id="cd01555">
    <property type="entry name" value="UdpNAET"/>
    <property type="match status" value="1"/>
</dbReference>
<protein>
    <recommendedName>
        <fullName evidence="12">UDP-N-acetylglucosamine 1-carboxyvinyltransferase</fullName>
        <ecNumber evidence="12">2.5.1.7</ecNumber>
    </recommendedName>
    <alternativeName>
        <fullName evidence="12">Enoylpyruvate transferase</fullName>
    </alternativeName>
    <alternativeName>
        <fullName evidence="12">UDP-N-acetylglucosamine enolpyruvyl transferase</fullName>
        <shortName evidence="12">EPT</shortName>
    </alternativeName>
</protein>